<evidence type="ECO:0000313" key="2">
    <source>
        <dbReference type="EMBL" id="GJU02088.1"/>
    </source>
</evidence>
<dbReference type="EMBL" id="BQNB010021025">
    <property type="protein sequence ID" value="GJU02088.1"/>
    <property type="molecule type" value="Genomic_DNA"/>
</dbReference>
<organism evidence="2 3">
    <name type="scientific">Tanacetum coccineum</name>
    <dbReference type="NCBI Taxonomy" id="301880"/>
    <lineage>
        <taxon>Eukaryota</taxon>
        <taxon>Viridiplantae</taxon>
        <taxon>Streptophyta</taxon>
        <taxon>Embryophyta</taxon>
        <taxon>Tracheophyta</taxon>
        <taxon>Spermatophyta</taxon>
        <taxon>Magnoliopsida</taxon>
        <taxon>eudicotyledons</taxon>
        <taxon>Gunneridae</taxon>
        <taxon>Pentapetalae</taxon>
        <taxon>asterids</taxon>
        <taxon>campanulids</taxon>
        <taxon>Asterales</taxon>
        <taxon>Asteraceae</taxon>
        <taxon>Asteroideae</taxon>
        <taxon>Anthemideae</taxon>
        <taxon>Anthemidinae</taxon>
        <taxon>Tanacetum</taxon>
    </lineage>
</organism>
<comment type="caution">
    <text evidence="2">The sequence shown here is derived from an EMBL/GenBank/DDBJ whole genome shotgun (WGS) entry which is preliminary data.</text>
</comment>
<dbReference type="Proteomes" id="UP001151760">
    <property type="component" value="Unassembled WGS sequence"/>
</dbReference>
<feature type="region of interest" description="Disordered" evidence="1">
    <location>
        <begin position="64"/>
        <end position="101"/>
    </location>
</feature>
<evidence type="ECO:0000256" key="1">
    <source>
        <dbReference type="SAM" id="MobiDB-lite"/>
    </source>
</evidence>
<proteinExistence type="predicted"/>
<accession>A0ABQ5ISA5</accession>
<sequence>MMVVKGGGLLSRSSCLVSCVFVPLARRLPAEGGDSEMGGDGVGVGEDRLIKHGFLTVVIELHSGAKCSSSSPRPPHPPPAAGESKEAQVMAVPQPDGGGKLRWSRSDTWHILGIYRLLARSLGSM</sequence>
<name>A0ABQ5ISA5_9ASTR</name>
<evidence type="ECO:0000313" key="3">
    <source>
        <dbReference type="Proteomes" id="UP001151760"/>
    </source>
</evidence>
<keyword evidence="3" id="KW-1185">Reference proteome</keyword>
<gene>
    <name evidence="2" type="ORF">Tco_1112426</name>
</gene>
<protein>
    <submittedName>
        <fullName evidence="2">Uncharacterized protein</fullName>
    </submittedName>
</protein>
<reference evidence="2" key="2">
    <citation type="submission" date="2022-01" db="EMBL/GenBank/DDBJ databases">
        <authorList>
            <person name="Yamashiro T."/>
            <person name="Shiraishi A."/>
            <person name="Satake H."/>
            <person name="Nakayama K."/>
        </authorList>
    </citation>
    <scope>NUCLEOTIDE SEQUENCE</scope>
</reference>
<reference evidence="2" key="1">
    <citation type="journal article" date="2022" name="Int. J. Mol. Sci.">
        <title>Draft Genome of Tanacetum Coccineum: Genomic Comparison of Closely Related Tanacetum-Family Plants.</title>
        <authorList>
            <person name="Yamashiro T."/>
            <person name="Shiraishi A."/>
            <person name="Nakayama K."/>
            <person name="Satake H."/>
        </authorList>
    </citation>
    <scope>NUCLEOTIDE SEQUENCE</scope>
</reference>